<evidence type="ECO:0000313" key="3">
    <source>
        <dbReference type="Proteomes" id="UP000187209"/>
    </source>
</evidence>
<dbReference type="Proteomes" id="UP000187209">
    <property type="component" value="Unassembled WGS sequence"/>
</dbReference>
<protein>
    <submittedName>
        <fullName evidence="2">Uncharacterized protein</fullName>
    </submittedName>
</protein>
<feature type="region of interest" description="Disordered" evidence="1">
    <location>
        <begin position="124"/>
        <end position="165"/>
    </location>
</feature>
<dbReference type="EMBL" id="MPUH01001301">
    <property type="protein sequence ID" value="OMJ68630.1"/>
    <property type="molecule type" value="Genomic_DNA"/>
</dbReference>
<gene>
    <name evidence="2" type="ORF">SteCoe_33863</name>
</gene>
<sequence>MIDEPEKANEQATEHLNDLKSYLFRSKKVRDRSLKRAAKLVKAEKKKIKVSEDKASTSFPDITPQRFQKYSEKVNNQLKQFFNPQPSRTFRVRCRSLKLVNTKELFQGVYLNFRLQKNKIKALLNKPHPNKDNSHPEPLSNRDKLHDKISTSIKSKSRRLGEKSYKSELRHRYLKKLYK</sequence>
<feature type="compositionally biased region" description="Basic and acidic residues" evidence="1">
    <location>
        <begin position="129"/>
        <end position="149"/>
    </location>
</feature>
<organism evidence="2 3">
    <name type="scientific">Stentor coeruleus</name>
    <dbReference type="NCBI Taxonomy" id="5963"/>
    <lineage>
        <taxon>Eukaryota</taxon>
        <taxon>Sar</taxon>
        <taxon>Alveolata</taxon>
        <taxon>Ciliophora</taxon>
        <taxon>Postciliodesmatophora</taxon>
        <taxon>Heterotrichea</taxon>
        <taxon>Heterotrichida</taxon>
        <taxon>Stentoridae</taxon>
        <taxon>Stentor</taxon>
    </lineage>
</organism>
<name>A0A1R2AW59_9CILI</name>
<keyword evidence="3" id="KW-1185">Reference proteome</keyword>
<accession>A0A1R2AW59</accession>
<dbReference type="AlphaFoldDB" id="A0A1R2AW59"/>
<evidence type="ECO:0000313" key="2">
    <source>
        <dbReference type="EMBL" id="OMJ68630.1"/>
    </source>
</evidence>
<evidence type="ECO:0000256" key="1">
    <source>
        <dbReference type="SAM" id="MobiDB-lite"/>
    </source>
</evidence>
<proteinExistence type="predicted"/>
<reference evidence="2 3" key="1">
    <citation type="submission" date="2016-11" db="EMBL/GenBank/DDBJ databases">
        <title>The macronuclear genome of Stentor coeruleus: a giant cell with tiny introns.</title>
        <authorList>
            <person name="Slabodnick M."/>
            <person name="Ruby J.G."/>
            <person name="Reiff S.B."/>
            <person name="Swart E.C."/>
            <person name="Gosai S."/>
            <person name="Prabakaran S."/>
            <person name="Witkowska E."/>
            <person name="Larue G.E."/>
            <person name="Fisher S."/>
            <person name="Freeman R.M."/>
            <person name="Gunawardena J."/>
            <person name="Chu W."/>
            <person name="Stover N.A."/>
            <person name="Gregory B.D."/>
            <person name="Nowacki M."/>
            <person name="Derisi J."/>
            <person name="Roy S.W."/>
            <person name="Marshall W.F."/>
            <person name="Sood P."/>
        </authorList>
    </citation>
    <scope>NUCLEOTIDE SEQUENCE [LARGE SCALE GENOMIC DNA]</scope>
    <source>
        <strain evidence="2">WM001</strain>
    </source>
</reference>
<comment type="caution">
    <text evidence="2">The sequence shown here is derived from an EMBL/GenBank/DDBJ whole genome shotgun (WGS) entry which is preliminary data.</text>
</comment>